<name>A0ABR3GVP7_9PEZI</name>
<sequence length="520" mass="54902">MSGDSLSPVAILSPLSASSPGPVALAPRTPVSAIGQDAALPAGVVTHKEWVVPPRPKPGRKPATDTPPTKRKAQNRAAQRAFRERRAARVNELEDKLKEVESDHAARTQDYQDQIQQLAADNTELAKENGHCKAKLESLQRELELQQQLKSGHQSTPASNFLTQVASPAPSSGHETPTCGVNCACTDDLEKVLCTRAMAPSVPIRRRSARNRPPTRPSSPDPLGCGRCSKTGNCACITEAAASIYPTANSNKNNNNGGNAKRPTSPSSNTPKRTRTAPSVDLVSPDELETDFTTAYMTKPPTAPTFSESIARMPDPCGFCSDGTHCVCAEAAAAAAGEGMLMADDSDSEEHHSTRLPPLLSNHTPPPADNHAERLMALHPPMTKSAGQTARLGGCTPGGCKQCQNDPMSTLFCRSVAAKVGRPDGCCGGGCCDAKTPASRASSSTPMESGAEDQGTFIPVSAAYQALSRHRGFEAATADLGSLMRPLMVKQAGGRCPLVEVSSVRDVLKQLDRRFGSDVN</sequence>
<feature type="compositionally biased region" description="Low complexity" evidence="3">
    <location>
        <begin position="248"/>
        <end position="261"/>
    </location>
</feature>
<reference evidence="5 6" key="1">
    <citation type="submission" date="2024-02" db="EMBL/GenBank/DDBJ databases">
        <title>Discinaceae phylogenomics.</title>
        <authorList>
            <person name="Dirks A.C."/>
            <person name="James T.Y."/>
        </authorList>
    </citation>
    <scope>NUCLEOTIDE SEQUENCE [LARGE SCALE GENOMIC DNA]</scope>
    <source>
        <strain evidence="5 6">ACD0624</strain>
    </source>
</reference>
<evidence type="ECO:0000313" key="6">
    <source>
        <dbReference type="Proteomes" id="UP001447188"/>
    </source>
</evidence>
<evidence type="ECO:0000256" key="2">
    <source>
        <dbReference type="ARBA" id="ARBA00023242"/>
    </source>
</evidence>
<feature type="region of interest" description="Disordered" evidence="3">
    <location>
        <begin position="1"/>
        <end position="25"/>
    </location>
</feature>
<protein>
    <recommendedName>
        <fullName evidence="4">BZIP domain-containing protein</fullName>
    </recommendedName>
</protein>
<dbReference type="PANTHER" id="PTHR40621">
    <property type="entry name" value="TRANSCRIPTION FACTOR KAPC-RELATED"/>
    <property type="match status" value="1"/>
</dbReference>
<evidence type="ECO:0000313" key="5">
    <source>
        <dbReference type="EMBL" id="KAL0640006.1"/>
    </source>
</evidence>
<comment type="subcellular location">
    <subcellularLocation>
        <location evidence="1">Nucleus</location>
    </subcellularLocation>
</comment>
<feature type="compositionally biased region" description="Polar residues" evidence="3">
    <location>
        <begin position="262"/>
        <end position="271"/>
    </location>
</feature>
<dbReference type="Gene3D" id="1.20.5.170">
    <property type="match status" value="1"/>
</dbReference>
<dbReference type="EMBL" id="JBBBZM010000006">
    <property type="protein sequence ID" value="KAL0640006.1"/>
    <property type="molecule type" value="Genomic_DNA"/>
</dbReference>
<feature type="region of interest" description="Disordered" evidence="3">
    <location>
        <begin position="45"/>
        <end position="85"/>
    </location>
</feature>
<gene>
    <name evidence="5" type="ORF">Q9L58_000834</name>
</gene>
<evidence type="ECO:0000259" key="4">
    <source>
        <dbReference type="PROSITE" id="PS00036"/>
    </source>
</evidence>
<dbReference type="InterPro" id="IPR050936">
    <property type="entry name" value="AP-1-like"/>
</dbReference>
<comment type="caution">
    <text evidence="5">The sequence shown here is derived from an EMBL/GenBank/DDBJ whole genome shotgun (WGS) entry which is preliminary data.</text>
</comment>
<dbReference type="Pfam" id="PF10297">
    <property type="entry name" value="Hap4_Hap_bind"/>
    <property type="match status" value="1"/>
</dbReference>
<dbReference type="Proteomes" id="UP001447188">
    <property type="component" value="Unassembled WGS sequence"/>
</dbReference>
<evidence type="ECO:0000256" key="1">
    <source>
        <dbReference type="ARBA" id="ARBA00004123"/>
    </source>
</evidence>
<feature type="region of interest" description="Disordered" evidence="3">
    <location>
        <begin position="204"/>
        <end position="223"/>
    </location>
</feature>
<feature type="domain" description="BZIP" evidence="4">
    <location>
        <begin position="70"/>
        <end position="85"/>
    </location>
</feature>
<dbReference type="InterPro" id="IPR046347">
    <property type="entry name" value="bZIP_sf"/>
</dbReference>
<keyword evidence="6" id="KW-1185">Reference proteome</keyword>
<dbReference type="SUPFAM" id="SSF57959">
    <property type="entry name" value="Leucine zipper domain"/>
    <property type="match status" value="1"/>
</dbReference>
<dbReference type="SMART" id="SM00338">
    <property type="entry name" value="BRLZ"/>
    <property type="match status" value="1"/>
</dbReference>
<proteinExistence type="predicted"/>
<keyword evidence="2" id="KW-0539">Nucleus</keyword>
<dbReference type="InterPro" id="IPR004827">
    <property type="entry name" value="bZIP"/>
</dbReference>
<accession>A0ABR3GVP7</accession>
<evidence type="ECO:0000256" key="3">
    <source>
        <dbReference type="SAM" id="MobiDB-lite"/>
    </source>
</evidence>
<feature type="region of interest" description="Disordered" evidence="3">
    <location>
        <begin position="247"/>
        <end position="284"/>
    </location>
</feature>
<dbReference type="PROSITE" id="PS00036">
    <property type="entry name" value="BZIP_BASIC"/>
    <property type="match status" value="1"/>
</dbReference>
<dbReference type="PANTHER" id="PTHR40621:SF7">
    <property type="entry name" value="BZIP DOMAIN-CONTAINING PROTEIN"/>
    <property type="match status" value="1"/>
</dbReference>
<organism evidence="5 6">
    <name type="scientific">Discina gigas</name>
    <dbReference type="NCBI Taxonomy" id="1032678"/>
    <lineage>
        <taxon>Eukaryota</taxon>
        <taxon>Fungi</taxon>
        <taxon>Dikarya</taxon>
        <taxon>Ascomycota</taxon>
        <taxon>Pezizomycotina</taxon>
        <taxon>Pezizomycetes</taxon>
        <taxon>Pezizales</taxon>
        <taxon>Discinaceae</taxon>
        <taxon>Discina</taxon>
    </lineage>
</organism>
<dbReference type="InterPro" id="IPR018287">
    <property type="entry name" value="Hap4_TF_heteromerisation"/>
</dbReference>